<gene>
    <name evidence="1" type="ORF">DB88DRAFT_475216</name>
</gene>
<dbReference type="Proteomes" id="UP001182556">
    <property type="component" value="Unassembled WGS sequence"/>
</dbReference>
<proteinExistence type="predicted"/>
<evidence type="ECO:0000313" key="1">
    <source>
        <dbReference type="EMBL" id="KAK1921321.1"/>
    </source>
</evidence>
<keyword evidence="2" id="KW-1185">Reference proteome</keyword>
<accession>A0AAD9CY89</accession>
<sequence>MTDTALQSTPFWGSVSTAASRVRSYLSNLAARCSQKSADQHTAALSKRAEPQWLADEIPFPGGRVQVTRKLTVPEDQKAAADSHIVESTVVSRPAMLAQPSRSSTVSHFYDRVKAGDPLVMKPPSWDQIGTEYADGLAFVHRRGKDLPAFQNDDYRGGDTCIFAPRFTISMGSKPDEVTLAVDGVWFSEKRKQGQDWVPIRPPTHISNLNSVAGWNTNMSFNMNPDLAKQVSECLSKTEGPDWEGAHELMIKAAAQNIAGHQPSGWRKVQSAWTLEEKD</sequence>
<comment type="caution">
    <text evidence="1">The sequence shown here is derived from an EMBL/GenBank/DDBJ whole genome shotgun (WGS) entry which is preliminary data.</text>
</comment>
<dbReference type="EMBL" id="JAODAN010000011">
    <property type="protein sequence ID" value="KAK1921321.1"/>
    <property type="molecule type" value="Genomic_DNA"/>
</dbReference>
<name>A0AAD9CY89_PAPLA</name>
<evidence type="ECO:0000313" key="2">
    <source>
        <dbReference type="Proteomes" id="UP001182556"/>
    </source>
</evidence>
<reference evidence="1" key="1">
    <citation type="submission" date="2023-02" db="EMBL/GenBank/DDBJ databases">
        <title>Identification and recombinant expression of a fungal hydrolase from Papiliotrema laurentii that hydrolyzes apple cutin and clears colloidal polyester polyurethane.</title>
        <authorList>
            <consortium name="DOE Joint Genome Institute"/>
            <person name="Roman V.A."/>
            <person name="Bojanowski C."/>
            <person name="Crable B.R."/>
            <person name="Wagner D.N."/>
            <person name="Hung C.S."/>
            <person name="Nadeau L.J."/>
            <person name="Schratz L."/>
            <person name="Haridas S."/>
            <person name="Pangilinan J."/>
            <person name="Lipzen A."/>
            <person name="Na H."/>
            <person name="Yan M."/>
            <person name="Ng V."/>
            <person name="Grigoriev I.V."/>
            <person name="Spatafora J.W."/>
            <person name="Barlow D."/>
            <person name="Biffinger J."/>
            <person name="Kelley-Loughnane N."/>
            <person name="Varaljay V.A."/>
            <person name="Crookes-Goodson W.J."/>
        </authorList>
    </citation>
    <scope>NUCLEOTIDE SEQUENCE</scope>
    <source>
        <strain evidence="1">5307AH</strain>
    </source>
</reference>
<protein>
    <submittedName>
        <fullName evidence="1">Uncharacterized protein</fullName>
    </submittedName>
</protein>
<organism evidence="1 2">
    <name type="scientific">Papiliotrema laurentii</name>
    <name type="common">Cryptococcus laurentii</name>
    <dbReference type="NCBI Taxonomy" id="5418"/>
    <lineage>
        <taxon>Eukaryota</taxon>
        <taxon>Fungi</taxon>
        <taxon>Dikarya</taxon>
        <taxon>Basidiomycota</taxon>
        <taxon>Agaricomycotina</taxon>
        <taxon>Tremellomycetes</taxon>
        <taxon>Tremellales</taxon>
        <taxon>Rhynchogastremaceae</taxon>
        <taxon>Papiliotrema</taxon>
    </lineage>
</organism>
<dbReference type="AlphaFoldDB" id="A0AAD9CY89"/>